<keyword evidence="3" id="KW-1185">Reference proteome</keyword>
<accession>A0ABV0MQE3</accession>
<feature type="domain" description="Transposable element P transposase-like RNase H C-terminal" evidence="1">
    <location>
        <begin position="1"/>
        <end position="35"/>
    </location>
</feature>
<feature type="non-terminal residue" evidence="2">
    <location>
        <position position="1"/>
    </location>
</feature>
<proteinExistence type="predicted"/>
<sequence>YRFSQDHLELLFNSIRASGGWNNNPSASQFQAIFCRLMVRCGVSPSEPGNVAARVDTLSLCAVEISSAETAKEHPSPFTNISAVVCDHSQNIH</sequence>
<dbReference type="PANTHER" id="PTHR47577:SF2">
    <property type="entry name" value="THAP DOMAIN CONTAINING 9"/>
    <property type="match status" value="1"/>
</dbReference>
<organism evidence="2 3">
    <name type="scientific">Goodea atripinnis</name>
    <dbReference type="NCBI Taxonomy" id="208336"/>
    <lineage>
        <taxon>Eukaryota</taxon>
        <taxon>Metazoa</taxon>
        <taxon>Chordata</taxon>
        <taxon>Craniata</taxon>
        <taxon>Vertebrata</taxon>
        <taxon>Euteleostomi</taxon>
        <taxon>Actinopterygii</taxon>
        <taxon>Neopterygii</taxon>
        <taxon>Teleostei</taxon>
        <taxon>Neoteleostei</taxon>
        <taxon>Acanthomorphata</taxon>
        <taxon>Ovalentaria</taxon>
        <taxon>Atherinomorphae</taxon>
        <taxon>Cyprinodontiformes</taxon>
        <taxon>Goodeidae</taxon>
        <taxon>Goodea</taxon>
    </lineage>
</organism>
<reference evidence="2 3" key="1">
    <citation type="submission" date="2021-06" db="EMBL/GenBank/DDBJ databases">
        <authorList>
            <person name="Palmer J.M."/>
        </authorList>
    </citation>
    <scope>NUCLEOTIDE SEQUENCE [LARGE SCALE GENOMIC DNA]</scope>
    <source>
        <strain evidence="2 3">GA_2019</strain>
        <tissue evidence="2">Muscle</tissue>
    </source>
</reference>
<comment type="caution">
    <text evidence="2">The sequence shown here is derived from an EMBL/GenBank/DDBJ whole genome shotgun (WGS) entry which is preliminary data.</text>
</comment>
<dbReference type="InterPro" id="IPR048367">
    <property type="entry name" value="TNP-like_RNaseH_C"/>
</dbReference>
<evidence type="ECO:0000313" key="3">
    <source>
        <dbReference type="Proteomes" id="UP001476798"/>
    </source>
</evidence>
<evidence type="ECO:0000259" key="1">
    <source>
        <dbReference type="Pfam" id="PF21789"/>
    </source>
</evidence>
<dbReference type="PANTHER" id="PTHR47577">
    <property type="entry name" value="THAP DOMAIN-CONTAINING PROTEIN 6"/>
    <property type="match status" value="1"/>
</dbReference>
<protein>
    <recommendedName>
        <fullName evidence="1">Transposable element P transposase-like RNase H C-terminal domain-containing protein</fullName>
    </recommendedName>
</protein>
<gene>
    <name evidence="2" type="ORF">GOODEAATRI_008465</name>
</gene>
<evidence type="ECO:0000313" key="2">
    <source>
        <dbReference type="EMBL" id="MEQ2161317.1"/>
    </source>
</evidence>
<name>A0ABV0MQE3_9TELE</name>
<dbReference type="EMBL" id="JAHRIO010010448">
    <property type="protein sequence ID" value="MEQ2161317.1"/>
    <property type="molecule type" value="Genomic_DNA"/>
</dbReference>
<dbReference type="Pfam" id="PF21789">
    <property type="entry name" value="TNP-like_RNaseH_C"/>
    <property type="match status" value="1"/>
</dbReference>
<dbReference type="Proteomes" id="UP001476798">
    <property type="component" value="Unassembled WGS sequence"/>
</dbReference>